<organism evidence="2 3">
    <name type="scientific">Talaromyces proteolyticus</name>
    <dbReference type="NCBI Taxonomy" id="1131652"/>
    <lineage>
        <taxon>Eukaryota</taxon>
        <taxon>Fungi</taxon>
        <taxon>Dikarya</taxon>
        <taxon>Ascomycota</taxon>
        <taxon>Pezizomycotina</taxon>
        <taxon>Eurotiomycetes</taxon>
        <taxon>Eurotiomycetidae</taxon>
        <taxon>Eurotiales</taxon>
        <taxon>Trichocomaceae</taxon>
        <taxon>Talaromyces</taxon>
        <taxon>Talaromyces sect. Bacilispori</taxon>
    </lineage>
</organism>
<reference evidence="2" key="1">
    <citation type="submission" date="2021-12" db="EMBL/GenBank/DDBJ databases">
        <title>Convergent genome expansion in fungi linked to evolution of root-endophyte symbiosis.</title>
        <authorList>
            <consortium name="DOE Joint Genome Institute"/>
            <person name="Ke Y.-H."/>
            <person name="Bonito G."/>
            <person name="Liao H.-L."/>
            <person name="Looney B."/>
            <person name="Rojas-Flechas A."/>
            <person name="Nash J."/>
            <person name="Hameed K."/>
            <person name="Schadt C."/>
            <person name="Martin F."/>
            <person name="Crous P.W."/>
            <person name="Miettinen O."/>
            <person name="Magnuson J.K."/>
            <person name="Labbe J."/>
            <person name="Jacobson D."/>
            <person name="Doktycz M.J."/>
            <person name="Veneault-Fourrey C."/>
            <person name="Kuo A."/>
            <person name="Mondo S."/>
            <person name="Calhoun S."/>
            <person name="Riley R."/>
            <person name="Ohm R."/>
            <person name="LaButti K."/>
            <person name="Andreopoulos B."/>
            <person name="Pangilinan J."/>
            <person name="Nolan M."/>
            <person name="Tritt A."/>
            <person name="Clum A."/>
            <person name="Lipzen A."/>
            <person name="Daum C."/>
            <person name="Barry K."/>
            <person name="Grigoriev I.V."/>
            <person name="Vilgalys R."/>
        </authorList>
    </citation>
    <scope>NUCLEOTIDE SEQUENCE</scope>
    <source>
        <strain evidence="2">PMI_201</strain>
    </source>
</reference>
<evidence type="ECO:0000313" key="3">
    <source>
        <dbReference type="Proteomes" id="UP001201262"/>
    </source>
</evidence>
<sequence length="169" mass="19710">MPEAPTHNNTDGNPPSFPFRKKPQWDIVGQKNMRVDWKFQKKKRHENINCSREHDKAQSWGAIYIIAKQGLKLYIQMLTNTHLTSPFFGNYRADKIPARLVWNFQVSQANANPKPGPMLNQLRRIHKELGISHEVENFQEMNSSYHELDEFQQIPCSMVTSLLVKSIHI</sequence>
<dbReference type="EMBL" id="JAJTJA010000004">
    <property type="protein sequence ID" value="KAH8700350.1"/>
    <property type="molecule type" value="Genomic_DNA"/>
</dbReference>
<dbReference type="RefSeq" id="XP_046074056.1">
    <property type="nucleotide sequence ID" value="XM_046209329.1"/>
</dbReference>
<dbReference type="AlphaFoldDB" id="A0AAD4KYU8"/>
<evidence type="ECO:0000256" key="1">
    <source>
        <dbReference type="SAM" id="MobiDB-lite"/>
    </source>
</evidence>
<name>A0AAD4KYU8_9EURO</name>
<feature type="region of interest" description="Disordered" evidence="1">
    <location>
        <begin position="1"/>
        <end position="22"/>
    </location>
</feature>
<feature type="compositionally biased region" description="Polar residues" evidence="1">
    <location>
        <begin position="1"/>
        <end position="13"/>
    </location>
</feature>
<dbReference type="Proteomes" id="UP001201262">
    <property type="component" value="Unassembled WGS sequence"/>
</dbReference>
<proteinExistence type="predicted"/>
<gene>
    <name evidence="2" type="ORF">BGW36DRAFT_127406</name>
</gene>
<comment type="caution">
    <text evidence="2">The sequence shown here is derived from an EMBL/GenBank/DDBJ whole genome shotgun (WGS) entry which is preliminary data.</text>
</comment>
<evidence type="ECO:0000313" key="2">
    <source>
        <dbReference type="EMBL" id="KAH8700350.1"/>
    </source>
</evidence>
<protein>
    <submittedName>
        <fullName evidence="2">Uncharacterized protein</fullName>
    </submittedName>
</protein>
<dbReference type="GeneID" id="70239616"/>
<accession>A0AAD4KYU8</accession>
<keyword evidence="3" id="KW-1185">Reference proteome</keyword>